<name>A0AAE3H6K9_9BACT</name>
<dbReference type="PANTHER" id="PTHR21152:SF40">
    <property type="entry name" value="ALANINE--GLYOXYLATE AMINOTRANSFERASE"/>
    <property type="match status" value="1"/>
</dbReference>
<evidence type="ECO:0000313" key="16">
    <source>
        <dbReference type="EMBL" id="MCP9765853.1"/>
    </source>
</evidence>
<keyword evidence="11" id="KW-0718">Serine biosynthesis</keyword>
<dbReference type="EC" id="2.6.1.52" evidence="4"/>
<evidence type="ECO:0000313" key="17">
    <source>
        <dbReference type="Proteomes" id="UP001204144"/>
    </source>
</evidence>
<evidence type="ECO:0000256" key="3">
    <source>
        <dbReference type="ARBA" id="ARBA00006904"/>
    </source>
</evidence>
<keyword evidence="6 16" id="KW-0032">Aminotransferase</keyword>
<reference evidence="16 17" key="1">
    <citation type="submission" date="2018-11" db="EMBL/GenBank/DDBJ databases">
        <title>Novel bacteria species description.</title>
        <authorList>
            <person name="Han J.-H."/>
        </authorList>
    </citation>
    <scope>NUCLEOTIDE SEQUENCE [LARGE SCALE GENOMIC DNA]</scope>
    <source>
        <strain evidence="16 17">KCTC23259</strain>
    </source>
</reference>
<dbReference type="Gene3D" id="3.90.1150.10">
    <property type="entry name" value="Aspartate Aminotransferase, domain 1"/>
    <property type="match status" value="1"/>
</dbReference>
<dbReference type="PANTHER" id="PTHR21152">
    <property type="entry name" value="AMINOTRANSFERASE CLASS V"/>
    <property type="match status" value="1"/>
</dbReference>
<evidence type="ECO:0000256" key="12">
    <source>
        <dbReference type="ARBA" id="ARBA00031421"/>
    </source>
</evidence>
<evidence type="ECO:0000256" key="8">
    <source>
        <dbReference type="ARBA" id="ARBA00022679"/>
    </source>
</evidence>
<evidence type="ECO:0000259" key="15">
    <source>
        <dbReference type="Pfam" id="PF00266"/>
    </source>
</evidence>
<comment type="catalytic activity">
    <reaction evidence="13">
        <text>4-(phosphooxy)-L-threonine + 2-oxoglutarate = (R)-3-hydroxy-2-oxo-4-phosphooxybutanoate + L-glutamate</text>
        <dbReference type="Rhea" id="RHEA:16573"/>
        <dbReference type="ChEBI" id="CHEBI:16810"/>
        <dbReference type="ChEBI" id="CHEBI:29985"/>
        <dbReference type="ChEBI" id="CHEBI:58452"/>
        <dbReference type="ChEBI" id="CHEBI:58538"/>
        <dbReference type="EC" id="2.6.1.52"/>
    </reaction>
</comment>
<evidence type="ECO:0000256" key="4">
    <source>
        <dbReference type="ARBA" id="ARBA00013030"/>
    </source>
</evidence>
<keyword evidence="8" id="KW-0808">Transferase</keyword>
<protein>
    <recommendedName>
        <fullName evidence="4">phosphoserine transaminase</fullName>
        <ecNumber evidence="4">2.6.1.52</ecNumber>
    </recommendedName>
    <alternativeName>
        <fullName evidence="12">Phosphohydroxythreonine aminotransferase</fullName>
    </alternativeName>
</protein>
<feature type="domain" description="Aminotransferase class V" evidence="15">
    <location>
        <begin position="8"/>
        <end position="310"/>
    </location>
</feature>
<evidence type="ECO:0000256" key="7">
    <source>
        <dbReference type="ARBA" id="ARBA00022605"/>
    </source>
</evidence>
<dbReference type="AlphaFoldDB" id="A0AAE3H6K9"/>
<dbReference type="Gene3D" id="3.40.640.10">
    <property type="entry name" value="Type I PLP-dependent aspartate aminotransferase-like (Major domain)"/>
    <property type="match status" value="1"/>
</dbReference>
<keyword evidence="17" id="KW-1185">Reference proteome</keyword>
<dbReference type="InterPro" id="IPR015421">
    <property type="entry name" value="PyrdxlP-dep_Trfase_major"/>
</dbReference>
<dbReference type="RefSeq" id="WP_255039554.1">
    <property type="nucleotide sequence ID" value="NZ_RJUF01000193.1"/>
</dbReference>
<dbReference type="Proteomes" id="UP001204144">
    <property type="component" value="Unassembled WGS sequence"/>
</dbReference>
<evidence type="ECO:0000256" key="6">
    <source>
        <dbReference type="ARBA" id="ARBA00022576"/>
    </source>
</evidence>
<dbReference type="InterPro" id="IPR000192">
    <property type="entry name" value="Aminotrans_V_dom"/>
</dbReference>
<dbReference type="SUPFAM" id="SSF53383">
    <property type="entry name" value="PLP-dependent transferases"/>
    <property type="match status" value="1"/>
</dbReference>
<dbReference type="GO" id="GO:0019265">
    <property type="term" value="P:glycine biosynthetic process, by transamination of glyoxylate"/>
    <property type="evidence" value="ECO:0007669"/>
    <property type="project" value="TreeGrafter"/>
</dbReference>
<organism evidence="16 17">
    <name type="scientific">Lacihabitans soyangensis</name>
    <dbReference type="NCBI Taxonomy" id="869394"/>
    <lineage>
        <taxon>Bacteria</taxon>
        <taxon>Pseudomonadati</taxon>
        <taxon>Bacteroidota</taxon>
        <taxon>Cytophagia</taxon>
        <taxon>Cytophagales</taxon>
        <taxon>Leadbetterellaceae</taxon>
        <taxon>Lacihabitans</taxon>
    </lineage>
</organism>
<keyword evidence="10" id="KW-0664">Pyridoxine biosynthesis</keyword>
<dbReference type="InterPro" id="IPR022278">
    <property type="entry name" value="Pser_aminoTfrase"/>
</dbReference>
<comment type="caution">
    <text evidence="16">The sequence shown here is derived from an EMBL/GenBank/DDBJ whole genome shotgun (WGS) entry which is preliminary data.</text>
</comment>
<dbReference type="GO" id="GO:0004648">
    <property type="term" value="F:O-phospho-L-serine:2-oxoglutarate aminotransferase activity"/>
    <property type="evidence" value="ECO:0007669"/>
    <property type="project" value="UniProtKB-EC"/>
</dbReference>
<proteinExistence type="inferred from homology"/>
<dbReference type="PIRSF" id="PIRSF000525">
    <property type="entry name" value="SerC"/>
    <property type="match status" value="1"/>
</dbReference>
<dbReference type="GO" id="GO:0004760">
    <property type="term" value="F:L-serine-pyruvate transaminase activity"/>
    <property type="evidence" value="ECO:0007669"/>
    <property type="project" value="TreeGrafter"/>
</dbReference>
<sequence>MINFYPGPSKVYDRLKDFAREAFESGILEQNHRSQAFMDLLRETFSSLKKHLNIPEDYKVYFTSSATECWEICAQSLIRGKVQFLYNGAFGKKWFKYTVTNPQINSTTNYELPTIRGTRFFINQNVDEVEIDSENDVVCWVSSETSNGTHTSFDSIKKLKEKSPNALLIVDATSSLGGENYQIGDADVWFSSSQKCFGMPSGLGIMIVSPRALERGLEINERNHYNSLVFIEENFQKFQTHYTPNILGIYLFKRLLETLPNINLVSERLYQRSERIYDFFENNKHFDLLVENPKTRSKTVIAIVPQDISKAVSFFKNNNIILGKGYGEWKNNTLRIANFPAIPDEDFDELFRLLENYV</sequence>
<comment type="similarity">
    <text evidence="3">Belongs to the class-V pyridoxal-phosphate-dependent aminotransferase family. SerC subfamily.</text>
</comment>
<comment type="cofactor">
    <cofactor evidence="1">
        <name>pyridoxal 5'-phosphate</name>
        <dbReference type="ChEBI" id="CHEBI:597326"/>
    </cofactor>
</comment>
<evidence type="ECO:0000256" key="10">
    <source>
        <dbReference type="ARBA" id="ARBA00023096"/>
    </source>
</evidence>
<dbReference type="GO" id="GO:0006564">
    <property type="term" value="P:L-serine biosynthetic process"/>
    <property type="evidence" value="ECO:0007669"/>
    <property type="project" value="UniProtKB-KW"/>
</dbReference>
<keyword evidence="9" id="KW-0663">Pyridoxal phosphate</keyword>
<dbReference type="InterPro" id="IPR015424">
    <property type="entry name" value="PyrdxlP-dep_Trfase"/>
</dbReference>
<evidence type="ECO:0000256" key="1">
    <source>
        <dbReference type="ARBA" id="ARBA00001933"/>
    </source>
</evidence>
<evidence type="ECO:0000256" key="5">
    <source>
        <dbReference type="ARBA" id="ARBA00022490"/>
    </source>
</evidence>
<dbReference type="EMBL" id="RJUF01000193">
    <property type="protein sequence ID" value="MCP9765853.1"/>
    <property type="molecule type" value="Genomic_DNA"/>
</dbReference>
<comment type="catalytic activity">
    <reaction evidence="14">
        <text>O-phospho-L-serine + 2-oxoglutarate = 3-phosphooxypyruvate + L-glutamate</text>
        <dbReference type="Rhea" id="RHEA:14329"/>
        <dbReference type="ChEBI" id="CHEBI:16810"/>
        <dbReference type="ChEBI" id="CHEBI:18110"/>
        <dbReference type="ChEBI" id="CHEBI:29985"/>
        <dbReference type="ChEBI" id="CHEBI:57524"/>
        <dbReference type="EC" id="2.6.1.52"/>
    </reaction>
</comment>
<keyword evidence="7" id="KW-0028">Amino-acid biosynthesis</keyword>
<evidence type="ECO:0000256" key="11">
    <source>
        <dbReference type="ARBA" id="ARBA00023299"/>
    </source>
</evidence>
<accession>A0AAE3H6K9</accession>
<keyword evidence="5" id="KW-0963">Cytoplasm</keyword>
<dbReference type="Pfam" id="PF00266">
    <property type="entry name" value="Aminotran_5"/>
    <property type="match status" value="1"/>
</dbReference>
<evidence type="ECO:0000256" key="14">
    <source>
        <dbReference type="ARBA" id="ARBA00049007"/>
    </source>
</evidence>
<evidence type="ECO:0000256" key="13">
    <source>
        <dbReference type="ARBA" id="ARBA00047630"/>
    </source>
</evidence>
<dbReference type="GO" id="GO:0008453">
    <property type="term" value="F:alanine-glyoxylate transaminase activity"/>
    <property type="evidence" value="ECO:0007669"/>
    <property type="project" value="TreeGrafter"/>
</dbReference>
<dbReference type="GO" id="GO:0008615">
    <property type="term" value="P:pyridoxine biosynthetic process"/>
    <property type="evidence" value="ECO:0007669"/>
    <property type="project" value="UniProtKB-KW"/>
</dbReference>
<dbReference type="InterPro" id="IPR015422">
    <property type="entry name" value="PyrdxlP-dep_Trfase_small"/>
</dbReference>
<evidence type="ECO:0000256" key="2">
    <source>
        <dbReference type="ARBA" id="ARBA00005099"/>
    </source>
</evidence>
<evidence type="ECO:0000256" key="9">
    <source>
        <dbReference type="ARBA" id="ARBA00022898"/>
    </source>
</evidence>
<gene>
    <name evidence="16" type="ORF">EGI31_23200</name>
</gene>
<comment type="pathway">
    <text evidence="2">Amino-acid biosynthesis; L-serine biosynthesis; L-serine from 3-phospho-D-glycerate: step 2/3.</text>
</comment>